<dbReference type="RefSeq" id="YP_010096677.1">
    <property type="nucleotide sequence ID" value="NC_055751.1"/>
</dbReference>
<dbReference type="InterPro" id="IPR011146">
    <property type="entry name" value="HIT-like"/>
</dbReference>
<feature type="domain" description="HIT" evidence="1">
    <location>
        <begin position="29"/>
        <end position="104"/>
    </location>
</feature>
<gene>
    <name evidence="2" type="primary">72</name>
    <name evidence="2" type="ORF">SEA_DANYALL_72</name>
</gene>
<dbReference type="EMBL" id="MH479910">
    <property type="protein sequence ID" value="AXH45550.1"/>
    <property type="molecule type" value="Genomic_DNA"/>
</dbReference>
<dbReference type="PANTHER" id="PTHR46648">
    <property type="entry name" value="HIT FAMILY PROTEIN 1"/>
    <property type="match status" value="1"/>
</dbReference>
<evidence type="ECO:0000313" key="2">
    <source>
        <dbReference type="EMBL" id="AXH45550.1"/>
    </source>
</evidence>
<dbReference type="GeneID" id="65114332"/>
<evidence type="ECO:0000313" key="3">
    <source>
        <dbReference type="Proteomes" id="UP000259123"/>
    </source>
</evidence>
<dbReference type="Gene3D" id="3.30.428.10">
    <property type="entry name" value="HIT-like"/>
    <property type="match status" value="1"/>
</dbReference>
<reference evidence="2 3" key="1">
    <citation type="submission" date="2018-06" db="EMBL/GenBank/DDBJ databases">
        <authorList>
            <person name="Brown M.E."/>
            <person name="Griffith B.C."/>
            <person name="Chatowsky O.R."/>
            <person name="Delesalle V.A."/>
            <person name="Garlena R.A."/>
            <person name="Russell D.A."/>
            <person name="Pope W.H."/>
            <person name="Jacobs-Sera D."/>
            <person name="Hatfull G.F."/>
        </authorList>
    </citation>
    <scope>NUCLEOTIDE SEQUENCE [LARGE SCALE GENOMIC DNA]</scope>
</reference>
<dbReference type="Pfam" id="PF01230">
    <property type="entry name" value="HIT"/>
    <property type="match status" value="1"/>
</dbReference>
<sequence>MRNTPNPCPFCAKIEDGTAEYVPVYNAAHFVPLNPVTEGHRLFVPDWHARHPNATATSEAMGAAVRWAARHLPDDAEYNLITSNGASATQTVEHLHVHLVPRRPGDGLLLPWGGPR</sequence>
<dbReference type="GO" id="GO:0003824">
    <property type="term" value="F:catalytic activity"/>
    <property type="evidence" value="ECO:0007669"/>
    <property type="project" value="InterPro"/>
</dbReference>
<proteinExistence type="predicted"/>
<dbReference type="GO" id="GO:0009117">
    <property type="term" value="P:nucleotide metabolic process"/>
    <property type="evidence" value="ECO:0007669"/>
    <property type="project" value="TreeGrafter"/>
</dbReference>
<name>A0A345KR98_9CAUD</name>
<dbReference type="Proteomes" id="UP000259123">
    <property type="component" value="Segment"/>
</dbReference>
<protein>
    <submittedName>
        <fullName evidence="2">Histidine triad nucleotide binding protein</fullName>
    </submittedName>
</protein>
<dbReference type="PANTHER" id="PTHR46648:SF1">
    <property type="entry name" value="ADENOSINE 5'-MONOPHOSPHORAMIDASE HNT1"/>
    <property type="match status" value="1"/>
</dbReference>
<dbReference type="SUPFAM" id="SSF54197">
    <property type="entry name" value="HIT-like"/>
    <property type="match status" value="1"/>
</dbReference>
<organism evidence="2 3">
    <name type="scientific">Gordonia phage Danyall</name>
    <dbReference type="NCBI Taxonomy" id="2250390"/>
    <lineage>
        <taxon>Viruses</taxon>
        <taxon>Duplodnaviria</taxon>
        <taxon>Heunggongvirae</taxon>
        <taxon>Uroviricota</taxon>
        <taxon>Caudoviricetes</taxon>
        <taxon>Stackebrandtviridae</taxon>
        <taxon>Frickvirinae</taxon>
        <taxon>Wizardvirus</taxon>
        <taxon>Wizardvirus danyall</taxon>
    </lineage>
</organism>
<evidence type="ECO:0000259" key="1">
    <source>
        <dbReference type="Pfam" id="PF01230"/>
    </source>
</evidence>
<accession>A0A345KR98</accession>
<dbReference type="KEGG" id="vg:65114332"/>
<dbReference type="InterPro" id="IPR036265">
    <property type="entry name" value="HIT-like_sf"/>
</dbReference>
<dbReference type="InterPro" id="IPR001310">
    <property type="entry name" value="Histidine_triad_HIT"/>
</dbReference>
<keyword evidence="3" id="KW-1185">Reference proteome</keyword>